<evidence type="ECO:0000256" key="4">
    <source>
        <dbReference type="ARBA" id="ARBA00022456"/>
    </source>
</evidence>
<protein>
    <recommendedName>
        <fullName evidence="3 8">3-hydroxyisobutyrate dehydrogenase</fullName>
        <shortName evidence="8">HIBADH</shortName>
        <ecNumber evidence="3 8">1.1.1.31</ecNumber>
    </recommendedName>
</protein>
<dbReference type="GO" id="GO:0050661">
    <property type="term" value="F:NADP binding"/>
    <property type="evidence" value="ECO:0007669"/>
    <property type="project" value="InterPro"/>
</dbReference>
<evidence type="ECO:0000256" key="9">
    <source>
        <dbReference type="SAM" id="MobiDB-lite"/>
    </source>
</evidence>
<comment type="caution">
    <text evidence="12">The sequence shown here is derived from an EMBL/GenBank/DDBJ whole genome shotgun (WGS) entry which is preliminary data.</text>
</comment>
<dbReference type="SUPFAM" id="SSF48179">
    <property type="entry name" value="6-phosphogluconate dehydrogenase C-terminal domain-like"/>
    <property type="match status" value="1"/>
</dbReference>
<dbReference type="GO" id="GO:0008442">
    <property type="term" value="F:3-hydroxyisobutyrate dehydrogenase activity"/>
    <property type="evidence" value="ECO:0007669"/>
    <property type="project" value="UniProtKB-EC"/>
</dbReference>
<organism evidence="12 13">
    <name type="scientific">Dentipellis fragilis</name>
    <dbReference type="NCBI Taxonomy" id="205917"/>
    <lineage>
        <taxon>Eukaryota</taxon>
        <taxon>Fungi</taxon>
        <taxon>Dikarya</taxon>
        <taxon>Basidiomycota</taxon>
        <taxon>Agaricomycotina</taxon>
        <taxon>Agaricomycetes</taxon>
        <taxon>Russulales</taxon>
        <taxon>Hericiaceae</taxon>
        <taxon>Dentipellis</taxon>
    </lineage>
</organism>
<dbReference type="UniPathway" id="UPA00362"/>
<dbReference type="PROSITE" id="PS00895">
    <property type="entry name" value="3_HYDROXYISOBUT_DH"/>
    <property type="match status" value="1"/>
</dbReference>
<feature type="compositionally biased region" description="Low complexity" evidence="9">
    <location>
        <begin position="32"/>
        <end position="41"/>
    </location>
</feature>
<evidence type="ECO:0000313" key="13">
    <source>
        <dbReference type="Proteomes" id="UP000298327"/>
    </source>
</evidence>
<dbReference type="InterPro" id="IPR008927">
    <property type="entry name" value="6-PGluconate_DH-like_C_sf"/>
</dbReference>
<evidence type="ECO:0000256" key="5">
    <source>
        <dbReference type="ARBA" id="ARBA00023002"/>
    </source>
</evidence>
<feature type="domain" description="3-hydroxyisobutyrate dehydrogenase-like NAD-binding" evidence="11">
    <location>
        <begin position="245"/>
        <end position="376"/>
    </location>
</feature>
<feature type="region of interest" description="Disordered" evidence="9">
    <location>
        <begin position="17"/>
        <end position="43"/>
    </location>
</feature>
<dbReference type="AlphaFoldDB" id="A0A4Y9Z9N2"/>
<sequence length="808" mass="87567">MSESVNRVCWGLRINRPGPRELPRAGNKPTRSSAPPSSSSPNMRLSAIRLQQWERYAVRGKSTSFIGLGRMGSEMAFNLFSKRYAEANDAHFVVCDAVPDAAGSFCDNFVKHFPGAKMAVAFTPEEAVLASSTVVTMLPSSPHVRKVYTESSGIIPTLRLLSTEEAKATLCIDSTTLDVEVGREVAAEAQETGADMVDAPVSGGVTGAKAGTLSFLVGGGDRAFLRAQPILASMGKRIIHCGPSGSGLAAKICNNLVLGVEQIVVAEAMLLGQRLGLDPAVLAGVINCSTGACWSSMINNPVPGALPDKAPPCERDYEGGFATSLMLKDLGLATNVSSNSGSPVPLAEAAESIYAEVVRRNPELGNQDFSSVYKYLRAAAEEGRKVHNPPILLMSEKPNAIIFGGVNTCARSLASVLVPVEGESLVSNLRIVDKYSVVPPTTYIGSEFPKVLEKDNVEYKQANLTVPAAVTSAFDPPEGQAPYSYIFDLTGDIAYDRADMVQINHTCNVARLIGTEAAKRNVKAYIRVQEPWYECSEKGTHDEKENPKPLGVLGTWWHETLRILGAIDGLNLVIVRIGLVYGPYIDFGLMTTVLTVASVYGHIKQPMKSLWKPGKNPMNTIHTEDVANGLWSCANWIAPIGRAKADEIAGEVIPFNSDKSKLGDVTGAPPPDKKIIAPLFNLTDDNETTLHKAGEAMTGLFGTTFEYHNFVTNTLVRFRLEDVVEEINEVHVGAWAEMITKSNPPVPKTPLMAYMDTFALQKHSMAFSNAKIKRIIGLKLKRPYMTQEVLREIVDKWKDECSWPQLDG</sequence>
<evidence type="ECO:0000259" key="11">
    <source>
        <dbReference type="Pfam" id="PF14833"/>
    </source>
</evidence>
<dbReference type="Proteomes" id="UP000298327">
    <property type="component" value="Unassembled WGS sequence"/>
</dbReference>
<dbReference type="SUPFAM" id="SSF51735">
    <property type="entry name" value="NAD(P)-binding Rossmann-fold domains"/>
    <property type="match status" value="2"/>
</dbReference>
<evidence type="ECO:0000256" key="2">
    <source>
        <dbReference type="ARBA" id="ARBA00006013"/>
    </source>
</evidence>
<dbReference type="GO" id="GO:0006574">
    <property type="term" value="P:L-valine catabolic process"/>
    <property type="evidence" value="ECO:0007669"/>
    <property type="project" value="UniProtKB-UniPathway"/>
</dbReference>
<dbReference type="EC" id="1.1.1.31" evidence="3 8"/>
<name>A0A4Y9Z9N2_9AGAM</name>
<proteinExistence type="inferred from homology"/>
<dbReference type="Gene3D" id="3.40.50.720">
    <property type="entry name" value="NAD(P)-binding Rossmann-like Domain"/>
    <property type="match status" value="2"/>
</dbReference>
<dbReference type="Gene3D" id="1.10.1040.10">
    <property type="entry name" value="N-(1-d-carboxylethyl)-l-norvaline Dehydrogenase, domain 2"/>
    <property type="match status" value="1"/>
</dbReference>
<dbReference type="NCBIfam" id="TIGR01692">
    <property type="entry name" value="HIBADH"/>
    <property type="match status" value="1"/>
</dbReference>
<dbReference type="InterPro" id="IPR036291">
    <property type="entry name" value="NAD(P)-bd_dom_sf"/>
</dbReference>
<comment type="pathway">
    <text evidence="1 8">Amino-acid degradation; L-valine degradation.</text>
</comment>
<dbReference type="FunFam" id="1.10.1040.10:FF:000006">
    <property type="entry name" value="3-hydroxyisobutyrate dehydrogenase"/>
    <property type="match status" value="1"/>
</dbReference>
<dbReference type="GO" id="GO:0005739">
    <property type="term" value="C:mitochondrion"/>
    <property type="evidence" value="ECO:0007669"/>
    <property type="project" value="TreeGrafter"/>
</dbReference>
<evidence type="ECO:0000256" key="8">
    <source>
        <dbReference type="RuleBase" id="RU910714"/>
    </source>
</evidence>
<accession>A0A4Y9Z9N2</accession>
<dbReference type="OrthoDB" id="16464at2759"/>
<evidence type="ECO:0000256" key="1">
    <source>
        <dbReference type="ARBA" id="ARBA00005109"/>
    </source>
</evidence>
<dbReference type="PANTHER" id="PTHR22981:SF7">
    <property type="entry name" value="3-HYDROXYISOBUTYRATE DEHYDROGENASE, MITOCHONDRIAL"/>
    <property type="match status" value="1"/>
</dbReference>
<keyword evidence="6 8" id="KW-0520">NAD</keyword>
<dbReference type="EMBL" id="SEOQ01000097">
    <property type="protein sequence ID" value="TFY70533.1"/>
    <property type="molecule type" value="Genomic_DNA"/>
</dbReference>
<keyword evidence="4 8" id="KW-0101">Branched-chain amino acid catabolism</keyword>
<dbReference type="PANTHER" id="PTHR22981">
    <property type="entry name" value="3-HYDROXYISOBUTYRATE DEHYDROGENASE-RELATED"/>
    <property type="match status" value="1"/>
</dbReference>
<evidence type="ECO:0000313" key="12">
    <source>
        <dbReference type="EMBL" id="TFY70533.1"/>
    </source>
</evidence>
<evidence type="ECO:0000256" key="3">
    <source>
        <dbReference type="ARBA" id="ARBA00012991"/>
    </source>
</evidence>
<evidence type="ECO:0000259" key="10">
    <source>
        <dbReference type="Pfam" id="PF03446"/>
    </source>
</evidence>
<dbReference type="InterPro" id="IPR029154">
    <property type="entry name" value="HIBADH-like_NADP-bd"/>
</dbReference>
<gene>
    <name evidence="12" type="ORF">EVG20_g2475</name>
</gene>
<evidence type="ECO:0000256" key="7">
    <source>
        <dbReference type="ARBA" id="ARBA00049197"/>
    </source>
</evidence>
<feature type="domain" description="6-phosphogluconate dehydrogenase NADP-binding" evidence="10">
    <location>
        <begin position="64"/>
        <end position="242"/>
    </location>
</feature>
<dbReference type="InterPro" id="IPR002204">
    <property type="entry name" value="3-OH-isobutyrate_DH-rel_CS"/>
</dbReference>
<dbReference type="STRING" id="205917.A0A4Y9Z9N2"/>
<comment type="similarity">
    <text evidence="2">Belongs to the HIBADH-related family. 3-hydroxyisobutyrate dehydrogenase subfamily.</text>
</comment>
<dbReference type="InterPro" id="IPR006115">
    <property type="entry name" value="6PGDH_NADP-bd"/>
</dbReference>
<comment type="catalytic activity">
    <reaction evidence="7 8">
        <text>3-hydroxy-2-methylpropanoate + NAD(+) = 2-methyl-3-oxopropanoate + NADH + H(+)</text>
        <dbReference type="Rhea" id="RHEA:17681"/>
        <dbReference type="ChEBI" id="CHEBI:11805"/>
        <dbReference type="ChEBI" id="CHEBI:15378"/>
        <dbReference type="ChEBI" id="CHEBI:57540"/>
        <dbReference type="ChEBI" id="CHEBI:57700"/>
        <dbReference type="ChEBI" id="CHEBI:57945"/>
        <dbReference type="EC" id="1.1.1.31"/>
    </reaction>
</comment>
<dbReference type="Pfam" id="PF14833">
    <property type="entry name" value="NAD_binding_11"/>
    <property type="match status" value="1"/>
</dbReference>
<dbReference type="InterPro" id="IPR011548">
    <property type="entry name" value="HIBADH"/>
</dbReference>
<dbReference type="InterPro" id="IPR013328">
    <property type="entry name" value="6PGD_dom2"/>
</dbReference>
<reference evidence="12 13" key="1">
    <citation type="submission" date="2019-02" db="EMBL/GenBank/DDBJ databases">
        <title>Genome sequencing of the rare red list fungi Dentipellis fragilis.</title>
        <authorList>
            <person name="Buettner E."/>
            <person name="Kellner H."/>
        </authorList>
    </citation>
    <scope>NUCLEOTIDE SEQUENCE [LARGE SCALE GENOMIC DNA]</scope>
    <source>
        <strain evidence="12 13">DSM 105465</strain>
    </source>
</reference>
<evidence type="ECO:0000256" key="6">
    <source>
        <dbReference type="ARBA" id="ARBA00023027"/>
    </source>
</evidence>
<dbReference type="Pfam" id="PF03446">
    <property type="entry name" value="NAD_binding_2"/>
    <property type="match status" value="1"/>
</dbReference>
<keyword evidence="5 8" id="KW-0560">Oxidoreductase</keyword>
<keyword evidence="13" id="KW-1185">Reference proteome</keyword>
<dbReference type="GO" id="GO:0051287">
    <property type="term" value="F:NAD binding"/>
    <property type="evidence" value="ECO:0007669"/>
    <property type="project" value="InterPro"/>
</dbReference>